<protein>
    <submittedName>
        <fullName evidence="1">Uncharacterized protein</fullName>
    </submittedName>
</protein>
<dbReference type="AlphaFoldDB" id="A0A5B7FB72"/>
<gene>
    <name evidence="1" type="ORF">E2C01_035336</name>
</gene>
<sequence>MVALEGATNRAPPNNEVLVRLGDSQSRGPHLYNPLSSPVVRSQGREEVSGAVVCLKELYMGRSSVSLYR</sequence>
<keyword evidence="2" id="KW-1185">Reference proteome</keyword>
<evidence type="ECO:0000313" key="2">
    <source>
        <dbReference type="Proteomes" id="UP000324222"/>
    </source>
</evidence>
<name>A0A5B7FB72_PORTR</name>
<accession>A0A5B7FB72</accession>
<comment type="caution">
    <text evidence="1">The sequence shown here is derived from an EMBL/GenBank/DDBJ whole genome shotgun (WGS) entry which is preliminary data.</text>
</comment>
<evidence type="ECO:0000313" key="1">
    <source>
        <dbReference type="EMBL" id="MPC41734.1"/>
    </source>
</evidence>
<organism evidence="1 2">
    <name type="scientific">Portunus trituberculatus</name>
    <name type="common">Swimming crab</name>
    <name type="synonym">Neptunus trituberculatus</name>
    <dbReference type="NCBI Taxonomy" id="210409"/>
    <lineage>
        <taxon>Eukaryota</taxon>
        <taxon>Metazoa</taxon>
        <taxon>Ecdysozoa</taxon>
        <taxon>Arthropoda</taxon>
        <taxon>Crustacea</taxon>
        <taxon>Multicrustacea</taxon>
        <taxon>Malacostraca</taxon>
        <taxon>Eumalacostraca</taxon>
        <taxon>Eucarida</taxon>
        <taxon>Decapoda</taxon>
        <taxon>Pleocyemata</taxon>
        <taxon>Brachyura</taxon>
        <taxon>Eubrachyura</taxon>
        <taxon>Portunoidea</taxon>
        <taxon>Portunidae</taxon>
        <taxon>Portuninae</taxon>
        <taxon>Portunus</taxon>
    </lineage>
</organism>
<reference evidence="1 2" key="1">
    <citation type="submission" date="2019-05" db="EMBL/GenBank/DDBJ databases">
        <title>Another draft genome of Portunus trituberculatus and its Hox gene families provides insights of decapod evolution.</title>
        <authorList>
            <person name="Jeong J.-H."/>
            <person name="Song I."/>
            <person name="Kim S."/>
            <person name="Choi T."/>
            <person name="Kim D."/>
            <person name="Ryu S."/>
            <person name="Kim W."/>
        </authorList>
    </citation>
    <scope>NUCLEOTIDE SEQUENCE [LARGE SCALE GENOMIC DNA]</scope>
    <source>
        <tissue evidence="1">Muscle</tissue>
    </source>
</reference>
<proteinExistence type="predicted"/>
<dbReference type="Proteomes" id="UP000324222">
    <property type="component" value="Unassembled WGS sequence"/>
</dbReference>
<dbReference type="EMBL" id="VSRR010005167">
    <property type="protein sequence ID" value="MPC41734.1"/>
    <property type="molecule type" value="Genomic_DNA"/>
</dbReference>